<dbReference type="Proteomes" id="UP000010796">
    <property type="component" value="Chromosome"/>
</dbReference>
<accession>L0FY76</accession>
<keyword evidence="2" id="KW-1185">Reference proteome</keyword>
<dbReference type="KEGG" id="evi:Echvi_1999"/>
<evidence type="ECO:0000313" key="2">
    <source>
        <dbReference type="Proteomes" id="UP000010796"/>
    </source>
</evidence>
<reference evidence="2" key="1">
    <citation type="submission" date="2012-02" db="EMBL/GenBank/DDBJ databases">
        <title>The complete genome of Echinicola vietnamensis DSM 17526.</title>
        <authorList>
            <person name="Lucas S."/>
            <person name="Copeland A."/>
            <person name="Lapidus A."/>
            <person name="Glavina del Rio T."/>
            <person name="Dalin E."/>
            <person name="Tice H."/>
            <person name="Bruce D."/>
            <person name="Goodwin L."/>
            <person name="Pitluck S."/>
            <person name="Peters L."/>
            <person name="Ovchinnikova G."/>
            <person name="Teshima H."/>
            <person name="Kyrpides N."/>
            <person name="Mavromatis K."/>
            <person name="Ivanova N."/>
            <person name="Brettin T."/>
            <person name="Detter J.C."/>
            <person name="Han C."/>
            <person name="Larimer F."/>
            <person name="Land M."/>
            <person name="Hauser L."/>
            <person name="Markowitz V."/>
            <person name="Cheng J.-F."/>
            <person name="Hugenholtz P."/>
            <person name="Woyke T."/>
            <person name="Wu D."/>
            <person name="Brambilla E."/>
            <person name="Klenk H.-P."/>
            <person name="Eisen J.A."/>
        </authorList>
    </citation>
    <scope>NUCLEOTIDE SEQUENCE [LARGE SCALE GENOMIC DNA]</scope>
    <source>
        <strain evidence="2">DSM 17526 / LMG 23754 / KMM 6221</strain>
    </source>
</reference>
<dbReference type="AlphaFoldDB" id="L0FY76"/>
<dbReference type="STRING" id="926556.Echvi_1999"/>
<dbReference type="EMBL" id="CP003346">
    <property type="protein sequence ID" value="AGA78252.1"/>
    <property type="molecule type" value="Genomic_DNA"/>
</dbReference>
<gene>
    <name evidence="1" type="ordered locus">Echvi_1999</name>
</gene>
<proteinExistence type="predicted"/>
<name>L0FY76_ECHVK</name>
<dbReference type="HOGENOM" id="CLU_3288650_0_0_10"/>
<sequence>MFSTVKNHIAIERSFTPEPVDCATFFTIINTTVFTTTITG</sequence>
<evidence type="ECO:0000313" key="1">
    <source>
        <dbReference type="EMBL" id="AGA78252.1"/>
    </source>
</evidence>
<organism evidence="1 2">
    <name type="scientific">Echinicola vietnamensis (strain DSM 17526 / LMG 23754 / KMM 6221)</name>
    <dbReference type="NCBI Taxonomy" id="926556"/>
    <lineage>
        <taxon>Bacteria</taxon>
        <taxon>Pseudomonadati</taxon>
        <taxon>Bacteroidota</taxon>
        <taxon>Cytophagia</taxon>
        <taxon>Cytophagales</taxon>
        <taxon>Cyclobacteriaceae</taxon>
        <taxon>Echinicola</taxon>
    </lineage>
</organism>
<protein>
    <submittedName>
        <fullName evidence="1">Uncharacterized protein</fullName>
    </submittedName>
</protein>